<dbReference type="Proteomes" id="UP000018159">
    <property type="component" value="Unassembled WGS sequence"/>
</dbReference>
<dbReference type="AlphaFoldDB" id="V6ASW2"/>
<proteinExistence type="predicted"/>
<keyword evidence="1" id="KW-0472">Membrane</keyword>
<name>V6ASW2_9ARCH</name>
<dbReference type="RefSeq" id="WP_052370070.1">
    <property type="nucleotide sequence ID" value="NZ_CBTY010000008.1"/>
</dbReference>
<dbReference type="EMBL" id="CBTY010000008">
    <property type="protein sequence ID" value="CDI05654.1"/>
    <property type="molecule type" value="Genomic_DNA"/>
</dbReference>
<keyword evidence="1" id="KW-0812">Transmembrane</keyword>
<protein>
    <submittedName>
        <fullName evidence="2">Uncharacterized protein</fullName>
    </submittedName>
</protein>
<comment type="caution">
    <text evidence="2">The sequence shown here is derived from an EMBL/GenBank/DDBJ whole genome shotgun (WGS) entry which is preliminary data.</text>
</comment>
<keyword evidence="3" id="KW-1185">Reference proteome</keyword>
<organism evidence="2 3">
    <name type="scientific">Candidatus Nitrosotenuis uzonensis</name>
    <dbReference type="NCBI Taxonomy" id="1407055"/>
    <lineage>
        <taxon>Archaea</taxon>
        <taxon>Nitrososphaerota</taxon>
        <taxon>Candidatus Nitrosotenuis</taxon>
    </lineage>
</organism>
<evidence type="ECO:0000256" key="1">
    <source>
        <dbReference type="SAM" id="Phobius"/>
    </source>
</evidence>
<gene>
    <name evidence="2" type="ORF">NITUZ_30346</name>
</gene>
<feature type="transmembrane region" description="Helical" evidence="1">
    <location>
        <begin position="37"/>
        <end position="58"/>
    </location>
</feature>
<reference evidence="2 3" key="1">
    <citation type="journal article" date="2013" name="PLoS ONE">
        <title>Enrichment and Genome Sequence of the Group I.1a Ammonia-Oxidizing Archaeon ?Ca. Nitrosotenuis uzonensis? Representing a Clade Globally.</title>
        <authorList>
            <person name="Lebedeva E.V."/>
            <person name="Hatzenpichler R."/>
            <person name="Pelletier E."/>
            <person name="Schuster N."/>
            <person name="Hauzmayer S."/>
            <person name="Bulaev A."/>
            <person name="Grigor'eva N.V."/>
            <person name="Galushko A."/>
            <person name="Schmid M."/>
            <person name="Palatinszky M."/>
            <person name="Le Paslier D."/>
            <person name="Daims H."/>
            <person name="Wagner M."/>
        </authorList>
    </citation>
    <scope>NUCLEOTIDE SEQUENCE [LARGE SCALE GENOMIC DNA]</scope>
    <source>
        <strain evidence="2 3">N4</strain>
    </source>
</reference>
<keyword evidence="1" id="KW-1133">Transmembrane helix</keyword>
<sequence>MNLDSAYKRNSDEVFKDENMNTKWDTKIKKRLGVSPILATVVLLGITVVGGGLTFAVFSQGLNTSTSQTLVALENAQAVKGTGHADLTATIKNTGSKPLTKIEMTVSKTDLSEPILYEALHENVLGCDADCNLSTAKPLASPNNNDNPLRAQWIAHLDLSGGTKDVADKGEGISVGRKFELTTGDLSMRTIKVPNGTSVQKLMVNFGTERANSNIPSTAFATCTIVDNTSWVDCQALFDQLDPSGARYTNIMCKGSGPAATPTSEVECKAFSHRKLSAPLGPGQSIQIYADAFTKAVPGLNNQVLNSGDGLVTNVVATADDGSSVRVQTVIKVTGI</sequence>
<accession>V6ASW2</accession>
<evidence type="ECO:0000313" key="2">
    <source>
        <dbReference type="EMBL" id="CDI05654.1"/>
    </source>
</evidence>
<dbReference type="STRING" id="1407055.NITUZ_30346"/>
<evidence type="ECO:0000313" key="3">
    <source>
        <dbReference type="Proteomes" id="UP000018159"/>
    </source>
</evidence>